<keyword evidence="2" id="KW-0201">Cytochrome c-type biogenesis</keyword>
<dbReference type="PROSITE" id="PS00194">
    <property type="entry name" value="THIOREDOXIN_1"/>
    <property type="match status" value="1"/>
</dbReference>
<dbReference type="GO" id="GO:0015036">
    <property type="term" value="F:disulfide oxidoreductase activity"/>
    <property type="evidence" value="ECO:0007669"/>
    <property type="project" value="UniProtKB-ARBA"/>
</dbReference>
<evidence type="ECO:0000313" key="7">
    <source>
        <dbReference type="EMBL" id="QIZ75469.1"/>
    </source>
</evidence>
<sequence length="195" mass="22062">MRHLIVTALLACALIPTAFASALPKAYSNGPKIEDKPMHMSRFVEYTNARIPPLVDFTDMQGNKVNLSQHKGSLVMVNIWATWCPPCVKELPELRELQARYQDKGLIVQPISIDEEPSDVAPMLEKYDLTDIPTWIDPEINMEKIITTETVPATFFFDGNGNMVGFIRGYLEWLDPAVAPYLEALIEKYAEPKQH</sequence>
<proteinExistence type="predicted"/>
<evidence type="ECO:0000259" key="6">
    <source>
        <dbReference type="PROSITE" id="PS51352"/>
    </source>
</evidence>
<dbReference type="InterPro" id="IPR017937">
    <property type="entry name" value="Thioredoxin_CS"/>
</dbReference>
<dbReference type="RefSeq" id="WP_168658731.1">
    <property type="nucleotide sequence ID" value="NZ_CP051180.1"/>
</dbReference>
<dbReference type="GO" id="GO:0017004">
    <property type="term" value="P:cytochrome complex assembly"/>
    <property type="evidence" value="ECO:0007669"/>
    <property type="project" value="UniProtKB-KW"/>
</dbReference>
<feature type="signal peptide" evidence="5">
    <location>
        <begin position="1"/>
        <end position="22"/>
    </location>
</feature>
<dbReference type="InterPro" id="IPR036249">
    <property type="entry name" value="Thioredoxin-like_sf"/>
</dbReference>
<dbReference type="PANTHER" id="PTHR42852:SF6">
    <property type="entry name" value="THIOL:DISULFIDE INTERCHANGE PROTEIN DSBE"/>
    <property type="match status" value="1"/>
</dbReference>
<dbReference type="InterPro" id="IPR000866">
    <property type="entry name" value="AhpC/TSA"/>
</dbReference>
<dbReference type="CDD" id="cd02966">
    <property type="entry name" value="TlpA_like_family"/>
    <property type="match status" value="1"/>
</dbReference>
<keyword evidence="5" id="KW-0732">Signal</keyword>
<feature type="domain" description="Thioredoxin" evidence="6">
    <location>
        <begin position="45"/>
        <end position="191"/>
    </location>
</feature>
<dbReference type="KEGG" id="fes:HER31_00245"/>
<evidence type="ECO:0000313" key="8">
    <source>
        <dbReference type="Proteomes" id="UP000501602"/>
    </source>
</evidence>
<protein>
    <submittedName>
        <fullName evidence="7">TlpA family protein disulfide reductase</fullName>
    </submittedName>
</protein>
<keyword evidence="3" id="KW-1015">Disulfide bond</keyword>
<reference evidence="7 8" key="1">
    <citation type="submission" date="2020-04" db="EMBL/GenBank/DDBJ databases">
        <title>Ferrimonas sp. S7 isolated from sea water.</title>
        <authorList>
            <person name="Bae S.S."/>
            <person name="Baek K."/>
        </authorList>
    </citation>
    <scope>NUCLEOTIDE SEQUENCE [LARGE SCALE GENOMIC DNA]</scope>
    <source>
        <strain evidence="7 8">S7</strain>
    </source>
</reference>
<comment type="subcellular location">
    <subcellularLocation>
        <location evidence="1">Cell envelope</location>
    </subcellularLocation>
</comment>
<evidence type="ECO:0000256" key="3">
    <source>
        <dbReference type="ARBA" id="ARBA00023157"/>
    </source>
</evidence>
<dbReference type="GO" id="GO:0030313">
    <property type="term" value="C:cell envelope"/>
    <property type="evidence" value="ECO:0007669"/>
    <property type="project" value="UniProtKB-SubCell"/>
</dbReference>
<dbReference type="GO" id="GO:0016209">
    <property type="term" value="F:antioxidant activity"/>
    <property type="evidence" value="ECO:0007669"/>
    <property type="project" value="InterPro"/>
</dbReference>
<evidence type="ECO:0000256" key="5">
    <source>
        <dbReference type="SAM" id="SignalP"/>
    </source>
</evidence>
<dbReference type="InterPro" id="IPR013766">
    <property type="entry name" value="Thioredoxin_domain"/>
</dbReference>
<keyword evidence="8" id="KW-1185">Reference proteome</keyword>
<keyword evidence="4" id="KW-0676">Redox-active center</keyword>
<organism evidence="7 8">
    <name type="scientific">Ferrimonas lipolytica</name>
    <dbReference type="NCBI Taxonomy" id="2724191"/>
    <lineage>
        <taxon>Bacteria</taxon>
        <taxon>Pseudomonadati</taxon>
        <taxon>Pseudomonadota</taxon>
        <taxon>Gammaproteobacteria</taxon>
        <taxon>Alteromonadales</taxon>
        <taxon>Ferrimonadaceae</taxon>
        <taxon>Ferrimonas</taxon>
    </lineage>
</organism>
<dbReference type="EMBL" id="CP051180">
    <property type="protein sequence ID" value="QIZ75469.1"/>
    <property type="molecule type" value="Genomic_DNA"/>
</dbReference>
<dbReference type="Gene3D" id="3.40.30.10">
    <property type="entry name" value="Glutaredoxin"/>
    <property type="match status" value="1"/>
</dbReference>
<evidence type="ECO:0000256" key="2">
    <source>
        <dbReference type="ARBA" id="ARBA00022748"/>
    </source>
</evidence>
<gene>
    <name evidence="7" type="ORF">HER31_00245</name>
</gene>
<dbReference type="SUPFAM" id="SSF52833">
    <property type="entry name" value="Thioredoxin-like"/>
    <property type="match status" value="1"/>
</dbReference>
<dbReference type="PANTHER" id="PTHR42852">
    <property type="entry name" value="THIOL:DISULFIDE INTERCHANGE PROTEIN DSBE"/>
    <property type="match status" value="1"/>
</dbReference>
<dbReference type="Pfam" id="PF00578">
    <property type="entry name" value="AhpC-TSA"/>
    <property type="match status" value="1"/>
</dbReference>
<feature type="chain" id="PRO_5026343373" evidence="5">
    <location>
        <begin position="23"/>
        <end position="195"/>
    </location>
</feature>
<evidence type="ECO:0000256" key="4">
    <source>
        <dbReference type="ARBA" id="ARBA00023284"/>
    </source>
</evidence>
<name>A0A6H1UA13_9GAMM</name>
<dbReference type="AlphaFoldDB" id="A0A6H1UA13"/>
<dbReference type="Proteomes" id="UP000501602">
    <property type="component" value="Chromosome"/>
</dbReference>
<dbReference type="PROSITE" id="PS51352">
    <property type="entry name" value="THIOREDOXIN_2"/>
    <property type="match status" value="1"/>
</dbReference>
<dbReference type="InterPro" id="IPR050553">
    <property type="entry name" value="Thioredoxin_ResA/DsbE_sf"/>
</dbReference>
<evidence type="ECO:0000256" key="1">
    <source>
        <dbReference type="ARBA" id="ARBA00004196"/>
    </source>
</evidence>
<accession>A0A6H1UA13</accession>